<evidence type="ECO:0000256" key="4">
    <source>
        <dbReference type="ARBA" id="ARBA00022729"/>
    </source>
</evidence>
<dbReference type="Pfam" id="PF05922">
    <property type="entry name" value="Inhibitor_I9"/>
    <property type="match status" value="1"/>
</dbReference>
<dbReference type="InterPro" id="IPR000209">
    <property type="entry name" value="Peptidase_S8/S53_dom"/>
</dbReference>
<feature type="signal peptide" evidence="9">
    <location>
        <begin position="1"/>
        <end position="24"/>
    </location>
</feature>
<protein>
    <submittedName>
        <fullName evidence="12">Cucumisin 1-2</fullName>
    </submittedName>
</protein>
<organism evidence="12">
    <name type="scientific">Ceanothus thyrsiflorus</name>
    <name type="common">Blue blossom</name>
    <dbReference type="NCBI Taxonomy" id="48245"/>
    <lineage>
        <taxon>Eukaryota</taxon>
        <taxon>Viridiplantae</taxon>
        <taxon>Streptophyta</taxon>
        <taxon>Embryophyta</taxon>
        <taxon>Tracheophyta</taxon>
        <taxon>Spermatophyta</taxon>
        <taxon>Magnoliopsida</taxon>
        <taxon>eudicotyledons</taxon>
        <taxon>Gunneridae</taxon>
        <taxon>Pentapetalae</taxon>
        <taxon>rosids</taxon>
        <taxon>fabids</taxon>
        <taxon>Rosales</taxon>
        <taxon>Rhamnaceae</taxon>
        <taxon>Rhamnaceae incertae sedis</taxon>
        <taxon>Ceanothus</taxon>
    </lineage>
</organism>
<feature type="chain" id="PRO_5019114485" evidence="9">
    <location>
        <begin position="25"/>
        <end position="597"/>
    </location>
</feature>
<evidence type="ECO:0000259" key="10">
    <source>
        <dbReference type="Pfam" id="PF00082"/>
    </source>
</evidence>
<accession>A0A3S8V2A3</accession>
<comment type="subcellular location">
    <subcellularLocation>
        <location evidence="1">Secreted</location>
    </subcellularLocation>
</comment>
<dbReference type="GO" id="GO:0004252">
    <property type="term" value="F:serine-type endopeptidase activity"/>
    <property type="evidence" value="ECO:0007669"/>
    <property type="project" value="UniProtKB-UniRule"/>
</dbReference>
<dbReference type="FunFam" id="3.30.70.80:FF:000002">
    <property type="entry name" value="Subtilisin-like protease SBT5.3"/>
    <property type="match status" value="1"/>
</dbReference>
<dbReference type="PRINTS" id="PR00723">
    <property type="entry name" value="SUBTILISIN"/>
</dbReference>
<dbReference type="PANTHER" id="PTHR10795">
    <property type="entry name" value="PROPROTEIN CONVERTASE SUBTILISIN/KEXIN"/>
    <property type="match status" value="1"/>
</dbReference>
<evidence type="ECO:0000256" key="1">
    <source>
        <dbReference type="ARBA" id="ARBA00004613"/>
    </source>
</evidence>
<evidence type="ECO:0000256" key="6">
    <source>
        <dbReference type="ARBA" id="ARBA00022825"/>
    </source>
</evidence>
<feature type="domain" description="Inhibitor I9" evidence="11">
    <location>
        <begin position="29"/>
        <end position="111"/>
    </location>
</feature>
<evidence type="ECO:0000256" key="9">
    <source>
        <dbReference type="SAM" id="SignalP"/>
    </source>
</evidence>
<dbReference type="GO" id="GO:0006508">
    <property type="term" value="P:proteolysis"/>
    <property type="evidence" value="ECO:0007669"/>
    <property type="project" value="UniProtKB-KW"/>
</dbReference>
<dbReference type="FunFam" id="3.40.50.200:FF:000006">
    <property type="entry name" value="Subtilisin-like protease SBT1.5"/>
    <property type="match status" value="1"/>
</dbReference>
<dbReference type="CDD" id="cd02120">
    <property type="entry name" value="PA_subtilisin_like"/>
    <property type="match status" value="1"/>
</dbReference>
<evidence type="ECO:0000313" key="12">
    <source>
        <dbReference type="EMBL" id="AZL93857.1"/>
    </source>
</evidence>
<dbReference type="GO" id="GO:0005576">
    <property type="term" value="C:extracellular region"/>
    <property type="evidence" value="ECO:0007669"/>
    <property type="project" value="UniProtKB-SubCell"/>
</dbReference>
<feature type="domain" description="Peptidase S8/S53" evidence="10">
    <location>
        <begin position="132"/>
        <end position="564"/>
    </location>
</feature>
<proteinExistence type="evidence at transcript level"/>
<sequence length="597" mass="64554">MTNLQLLTFLYLLLFAAFLVNCHSQEKKVYVVYMGEKQNADITVASVQQNLHYPILERVLGSSVAAKESLVYSYGRSFNGFAAKLSDEEVARFSDMEGVVSVLPNTKLQLHTTRSWDFIGLPSDLYVPNSKGEDVIIGMIDSGIWPESHSFSDEGFGPPPAKWRGKCITENNFSCNNKIIGARYYNHEKYYIETDIKSPRDPTGHGTHTASIAAGREVRGASYFGHGKGIARGGAPNARIAVYKACWYYGCSIADILAAFDDAIADGVDVISVSFGVLGFEYTNDPVAIGSFHALRKGILTISSAGNFGPSRAVVSNCAPWLLTVGASTMDRKFITKLVLGNGQIFTGVGVNSIDLNGTQFPLIWGGDAANYSANSFSQTSKGCYPGELNSHKVKGKFVLCEQRSTGIGVLMADGAGIIMPVQTFDEPAFPFSFPATLLTEEEIAKVLGYIRSSEKPVATILVAEAWKDNLAPIVAPFSARGPNMLAPDVLKPDLVAPGAEILAAWSPVASPSIEPTDTRTTNFFINSGTSMSCPHVTGVAANLKTINPTWSPAAIKSALMTTSYMMDPKKARKRKRICLRVWSTQPVNCSEPRTSL</sequence>
<dbReference type="Gene3D" id="3.30.70.80">
    <property type="entry name" value="Peptidase S8 propeptide/proteinase inhibitor I9"/>
    <property type="match status" value="1"/>
</dbReference>
<evidence type="ECO:0000256" key="2">
    <source>
        <dbReference type="ARBA" id="ARBA00011073"/>
    </source>
</evidence>
<dbReference type="Gene3D" id="3.50.30.30">
    <property type="match status" value="1"/>
</dbReference>
<dbReference type="InterPro" id="IPR034197">
    <property type="entry name" value="Peptidases_S8_3"/>
</dbReference>
<dbReference type="GO" id="GO:0009609">
    <property type="term" value="P:response to symbiotic bacterium"/>
    <property type="evidence" value="ECO:0007669"/>
    <property type="project" value="UniProtKB-ARBA"/>
</dbReference>
<dbReference type="InterPro" id="IPR023828">
    <property type="entry name" value="Peptidase_S8_Ser-AS"/>
</dbReference>
<feature type="active site" description="Charge relay system" evidence="7 8">
    <location>
        <position position="531"/>
    </location>
</feature>
<dbReference type="InterPro" id="IPR010259">
    <property type="entry name" value="S8pro/Inhibitor_I9"/>
</dbReference>
<evidence type="ECO:0000256" key="8">
    <source>
        <dbReference type="PROSITE-ProRule" id="PRU01240"/>
    </source>
</evidence>
<comment type="similarity">
    <text evidence="2 8">Belongs to the peptidase S8 family.</text>
</comment>
<dbReference type="PROSITE" id="PS51892">
    <property type="entry name" value="SUBTILASE"/>
    <property type="match status" value="1"/>
</dbReference>
<reference evidence="12" key="1">
    <citation type="journal article" date="2018" name="Front. Plant Sci.">
        <title>Comparative Analysis of the Nodule Transcriptomes of Ceanothus thyrsiflorus (Rhamnaceae, Rosales) and Datisca glomerata (Datiscaceae, Cucurbitales).</title>
        <authorList>
            <person name="Salgado M.G."/>
            <person name="van Velzen R."/>
            <person name="Nguyen T.V."/>
            <person name="Battenberg K."/>
            <person name="Berry A.M."/>
            <person name="Lundin D."/>
            <person name="Pawlowski K."/>
        </authorList>
    </citation>
    <scope>NUCLEOTIDE SEQUENCE</scope>
</reference>
<name>A0A3S8V2A3_CEATH</name>
<dbReference type="AlphaFoldDB" id="A0A3S8V2A3"/>
<dbReference type="EMBL" id="MH734160">
    <property type="protein sequence ID" value="AZL93857.1"/>
    <property type="molecule type" value="mRNA"/>
</dbReference>
<dbReference type="PROSITE" id="PS00138">
    <property type="entry name" value="SUBTILASE_SER"/>
    <property type="match status" value="1"/>
</dbReference>
<dbReference type="SUPFAM" id="SSF52743">
    <property type="entry name" value="Subtilisin-like"/>
    <property type="match status" value="1"/>
</dbReference>
<dbReference type="InterPro" id="IPR015500">
    <property type="entry name" value="Peptidase_S8_subtilisin-rel"/>
</dbReference>
<evidence type="ECO:0000256" key="7">
    <source>
        <dbReference type="PIRSR" id="PIRSR615500-1"/>
    </source>
</evidence>
<feature type="active site" description="Charge relay system" evidence="7 8">
    <location>
        <position position="141"/>
    </location>
</feature>
<keyword evidence="4 9" id="KW-0732">Signal</keyword>
<evidence type="ECO:0000259" key="11">
    <source>
        <dbReference type="Pfam" id="PF05922"/>
    </source>
</evidence>
<keyword evidence="5 8" id="KW-0378">Hydrolase</keyword>
<keyword evidence="3 8" id="KW-0645">Protease</keyword>
<evidence type="ECO:0000256" key="3">
    <source>
        <dbReference type="ARBA" id="ARBA00022670"/>
    </source>
</evidence>
<dbReference type="Pfam" id="PF00082">
    <property type="entry name" value="Peptidase_S8"/>
    <property type="match status" value="1"/>
</dbReference>
<dbReference type="InterPro" id="IPR037045">
    <property type="entry name" value="S8pro/Inhibitor_I9_sf"/>
</dbReference>
<feature type="active site" description="Charge relay system" evidence="7 8">
    <location>
        <position position="205"/>
    </location>
</feature>
<dbReference type="Gene3D" id="3.40.50.200">
    <property type="entry name" value="Peptidase S8/S53 domain"/>
    <property type="match status" value="1"/>
</dbReference>
<dbReference type="InterPro" id="IPR036852">
    <property type="entry name" value="Peptidase_S8/S53_dom_sf"/>
</dbReference>
<dbReference type="CDD" id="cd04852">
    <property type="entry name" value="Peptidases_S8_3"/>
    <property type="match status" value="1"/>
</dbReference>
<evidence type="ECO:0000256" key="5">
    <source>
        <dbReference type="ARBA" id="ARBA00022801"/>
    </source>
</evidence>
<keyword evidence="6 8" id="KW-0720">Serine protease</keyword>
<dbReference type="InterPro" id="IPR045051">
    <property type="entry name" value="SBT"/>
</dbReference>